<feature type="compositionally biased region" description="Low complexity" evidence="1">
    <location>
        <begin position="1"/>
        <end position="12"/>
    </location>
</feature>
<feature type="transmembrane region" description="Helical" evidence="2">
    <location>
        <begin position="70"/>
        <end position="87"/>
    </location>
</feature>
<evidence type="ECO:0000256" key="2">
    <source>
        <dbReference type="SAM" id="Phobius"/>
    </source>
</evidence>
<gene>
    <name evidence="3" type="ORF">SVIM_LOCUS414254</name>
</gene>
<keyword evidence="2" id="KW-0472">Membrane</keyword>
<dbReference type="EMBL" id="CAADRP010001941">
    <property type="protein sequence ID" value="VFU57327.1"/>
    <property type="molecule type" value="Genomic_DNA"/>
</dbReference>
<feature type="region of interest" description="Disordered" evidence="1">
    <location>
        <begin position="1"/>
        <end position="38"/>
    </location>
</feature>
<name>A0A6N2MUL7_SALVM</name>
<organism evidence="3">
    <name type="scientific">Salix viminalis</name>
    <name type="common">Common osier</name>
    <name type="synonym">Basket willow</name>
    <dbReference type="NCBI Taxonomy" id="40686"/>
    <lineage>
        <taxon>Eukaryota</taxon>
        <taxon>Viridiplantae</taxon>
        <taxon>Streptophyta</taxon>
        <taxon>Embryophyta</taxon>
        <taxon>Tracheophyta</taxon>
        <taxon>Spermatophyta</taxon>
        <taxon>Magnoliopsida</taxon>
        <taxon>eudicotyledons</taxon>
        <taxon>Gunneridae</taxon>
        <taxon>Pentapetalae</taxon>
        <taxon>rosids</taxon>
        <taxon>fabids</taxon>
        <taxon>Malpighiales</taxon>
        <taxon>Salicaceae</taxon>
        <taxon>Saliceae</taxon>
        <taxon>Salix</taxon>
    </lineage>
</organism>
<keyword evidence="2" id="KW-0812">Transmembrane</keyword>
<accession>A0A6N2MUL7</accession>
<proteinExistence type="predicted"/>
<keyword evidence="2" id="KW-1133">Transmembrane helix</keyword>
<sequence>MKTTSLSPTRSIRSLRSRSRSRRRNRNRKQKSSVSSSSCFDKAAMALKRGLSSSGANKNRSGGGGSSLPILLVIFFCVLSPLIFFVGRGLNITSSPADQNNENDNAVGSGKQQLDWRERLALQHVIDVITSSTADLGPLSLDSFRKNKLSASWKVIGGETLVDNKAASETNQTATVVKQEASKGKEDNSQSDDTPAKLARRVSIFPECFVWLLWLLSSLSLRSTAMN</sequence>
<protein>
    <submittedName>
        <fullName evidence="3">Uncharacterized protein</fullName>
    </submittedName>
</protein>
<feature type="compositionally biased region" description="Basic residues" evidence="1">
    <location>
        <begin position="13"/>
        <end position="31"/>
    </location>
</feature>
<dbReference type="AlphaFoldDB" id="A0A6N2MUL7"/>
<evidence type="ECO:0000256" key="1">
    <source>
        <dbReference type="SAM" id="MobiDB-lite"/>
    </source>
</evidence>
<reference evidence="3" key="1">
    <citation type="submission" date="2019-03" db="EMBL/GenBank/DDBJ databases">
        <authorList>
            <person name="Mank J."/>
            <person name="Almeida P."/>
        </authorList>
    </citation>
    <scope>NUCLEOTIDE SEQUENCE</scope>
    <source>
        <strain evidence="3">78183</strain>
    </source>
</reference>
<evidence type="ECO:0000313" key="3">
    <source>
        <dbReference type="EMBL" id="VFU57327.1"/>
    </source>
</evidence>